<dbReference type="InterPro" id="IPR036322">
    <property type="entry name" value="WD40_repeat_dom_sf"/>
</dbReference>
<evidence type="ECO:0000313" key="7">
    <source>
        <dbReference type="Proteomes" id="UP000187455"/>
    </source>
</evidence>
<feature type="region of interest" description="Disordered" evidence="4">
    <location>
        <begin position="721"/>
        <end position="748"/>
    </location>
</feature>
<evidence type="ECO:0000256" key="1">
    <source>
        <dbReference type="ARBA" id="ARBA00004496"/>
    </source>
</evidence>
<dbReference type="Proteomes" id="UP000187455">
    <property type="component" value="Unassembled WGS sequence"/>
</dbReference>
<feature type="domain" description="V-SNARE coiled-coil homology" evidence="5">
    <location>
        <begin position="1159"/>
        <end position="1223"/>
    </location>
</feature>
<comment type="subcellular location">
    <subcellularLocation>
        <location evidence="1">Cytoplasm</location>
    </subcellularLocation>
</comment>
<feature type="region of interest" description="Disordered" evidence="4">
    <location>
        <begin position="597"/>
        <end position="672"/>
    </location>
</feature>
<gene>
    <name evidence="6" type="ORF">AYI68_g3296</name>
</gene>
<dbReference type="InterPro" id="IPR042855">
    <property type="entry name" value="V_SNARE_CC"/>
</dbReference>
<comment type="caution">
    <text evidence="6">The sequence shown here is derived from an EMBL/GenBank/DDBJ whole genome shotgun (WGS) entry which is preliminary data.</text>
</comment>
<feature type="compositionally biased region" description="Polar residues" evidence="4">
    <location>
        <begin position="633"/>
        <end position="660"/>
    </location>
</feature>
<evidence type="ECO:0000259" key="5">
    <source>
        <dbReference type="PROSITE" id="PS50892"/>
    </source>
</evidence>
<keyword evidence="2" id="KW-0963">Cytoplasm</keyword>
<feature type="compositionally biased region" description="Low complexity" evidence="4">
    <location>
        <begin position="726"/>
        <end position="738"/>
    </location>
</feature>
<dbReference type="PROSITE" id="PS50892">
    <property type="entry name" value="V_SNARE"/>
    <property type="match status" value="1"/>
</dbReference>
<dbReference type="PANTHER" id="PTHR10241:SF25">
    <property type="entry name" value="TOMOSYN, ISOFORM C"/>
    <property type="match status" value="1"/>
</dbReference>
<dbReference type="GO" id="GO:0006887">
    <property type="term" value="P:exocytosis"/>
    <property type="evidence" value="ECO:0007669"/>
    <property type="project" value="TreeGrafter"/>
</dbReference>
<evidence type="ECO:0000313" key="6">
    <source>
        <dbReference type="EMBL" id="OLY82582.1"/>
    </source>
</evidence>
<keyword evidence="3" id="KW-0175">Coiled coil</keyword>
<dbReference type="Pfam" id="PF08596">
    <property type="entry name" value="Lgl_C"/>
    <property type="match status" value="1"/>
</dbReference>
<reference evidence="6 7" key="1">
    <citation type="journal article" date="2016" name="Mol. Biol. Evol.">
        <title>Genome-Wide Survey of Gut Fungi (Harpellales) Reveals the First Horizontally Transferred Ubiquitin Gene from a Mosquito Host.</title>
        <authorList>
            <person name="Wang Y."/>
            <person name="White M.M."/>
            <person name="Kvist S."/>
            <person name="Moncalvo J.M."/>
        </authorList>
    </citation>
    <scope>NUCLEOTIDE SEQUENCE [LARGE SCALE GENOMIC DNA]</scope>
    <source>
        <strain evidence="6 7">ALG-7-W6</strain>
    </source>
</reference>
<dbReference type="AlphaFoldDB" id="A0A1R0H0B8"/>
<dbReference type="InterPro" id="IPR015943">
    <property type="entry name" value="WD40/YVTN_repeat-like_dom_sf"/>
</dbReference>
<organism evidence="6 7">
    <name type="scientific">Smittium mucronatum</name>
    <dbReference type="NCBI Taxonomy" id="133383"/>
    <lineage>
        <taxon>Eukaryota</taxon>
        <taxon>Fungi</taxon>
        <taxon>Fungi incertae sedis</taxon>
        <taxon>Zoopagomycota</taxon>
        <taxon>Kickxellomycotina</taxon>
        <taxon>Harpellomycetes</taxon>
        <taxon>Harpellales</taxon>
        <taxon>Legeriomycetaceae</taxon>
        <taxon>Smittium</taxon>
    </lineage>
</organism>
<dbReference type="GO" id="GO:0006893">
    <property type="term" value="P:Golgi to plasma membrane transport"/>
    <property type="evidence" value="ECO:0007669"/>
    <property type="project" value="TreeGrafter"/>
</dbReference>
<sequence>MDVNKIFSKITEKTKIVDLMGLPTKSTNNISVSEEFSEELFNPFKTFELGFNHKPVVTAYDQIQRIYAVGTDSGTIKLYGRPGIYSENGKFDLPQAVPVIFLKFLTGKPILISADTTNTIVIFDTFLQKPCAAYTTPARITSIEFISNSEWLLVSQETGRVYIFDVVNCFKSDFSIPYCGTGKGQPIVSMRSHPRKHEKLLIGYLDGQIIEYDFSAPNSVKRFSSLVISKGTFDSDGYIPILTDLIWCSLKTDSFIAAFSDGLIVLCSSQKDVLLKEFIITPDTVNDSDLESSVKHVNTNLYYSNFTLCKLKNDSFIVASAGTEQWDRNKLIFILRSTLKFYEISFELPILNIFNLGAPKTDYDSTVISIVFDDNSVKLFEYNLNDIVCKSPKLTELLLPNDLQWSNSDHKDVIFTKIDISAGVQHLVSIGFEVFGYAKYINGGRPNSGSLHIFNDKNSTNNGSNLKKSFDCENNTTTYANTLDSSSDSNFDSHYSAPLNFSYNHAFAISSNDTISIWNLDPLLPCLVGRIIDLRDLGSQLNLELIPVRLDFNFKCQILAIGTSSGSILLFHIGESPPHWVADVFSGYPSDFHLKKEPRYDEESSSISRSINSRDEPSIYPPSPLDENLHSYELTSKNSNDPSSDVNTSGLYSNEIQTHSKPTESELESENYNPLNPFTLPIAVDRKNSLGSWKLRKDSLIKVVNTVNIASKITKIITKDRDRRNSISSDDSNNSLSNGKHSQGSSDLGKLDISQLTVSDQESLPPKLPTRAQSLVVPEVNIISLPKNSSSYFKSEAFVNPICMIVNNSSSISHLKVSDEYQVHFADGNRNFSTFYLPTAEMTDFSALKDSKIGSSQPETGHNLSCSTKTTPFDFVYDDKVKLDKESDPTPLTFFVSSCENTCYLSRNNRTSVGKLDLPNIGNVIYISSVEIPQHLTRHHSHRMSGSFTSLGESDSAHHTRHMADKKNLNNKFLIFVGVSGVAIFINCTNKVNSYASASSLGLNKIVSSKIYENGELIFLQCLDSDGFVAAISIPNLRSLSNNHVFPEVSNKIINSKFTSDGRIYLNLSTNQILMYNIFGERGFHSNSSILFDIDATEEAIFSKNDERKPFWKKIIDGGGAFSKFEKNNRNILLPNAGPPGRYSTASMRSDDRRKDKSAGGPGNEGQSSKGNFLTETTEKLKERGEKLNQVNESTAKLQNAASDFLSDIRDYNRRMEKKKWYEL</sequence>
<dbReference type="Gene3D" id="1.20.5.110">
    <property type="match status" value="1"/>
</dbReference>
<protein>
    <submittedName>
        <fullName evidence="6">Syntaxin-binding protein 5-like</fullName>
    </submittedName>
</protein>
<dbReference type="Gene3D" id="2.130.10.10">
    <property type="entry name" value="YVTN repeat-like/Quinoprotein amine dehydrogenase"/>
    <property type="match status" value="1"/>
</dbReference>
<feature type="region of interest" description="Disordered" evidence="4">
    <location>
        <begin position="1133"/>
        <end position="1187"/>
    </location>
</feature>
<dbReference type="GO" id="GO:0019905">
    <property type="term" value="F:syntaxin binding"/>
    <property type="evidence" value="ECO:0007669"/>
    <property type="project" value="TreeGrafter"/>
</dbReference>
<name>A0A1R0H0B8_9FUNG</name>
<keyword evidence="7" id="KW-1185">Reference proteome</keyword>
<accession>A0A1R0H0B8</accession>
<dbReference type="GO" id="GO:0005886">
    <property type="term" value="C:plasma membrane"/>
    <property type="evidence" value="ECO:0007669"/>
    <property type="project" value="TreeGrafter"/>
</dbReference>
<dbReference type="InterPro" id="IPR013905">
    <property type="entry name" value="Lgl_C_dom"/>
</dbReference>
<dbReference type="PANTHER" id="PTHR10241">
    <property type="entry name" value="LETHAL 2 GIANT LARVAE PROTEIN"/>
    <property type="match status" value="1"/>
</dbReference>
<evidence type="ECO:0000256" key="2">
    <source>
        <dbReference type="ARBA" id="ARBA00022490"/>
    </source>
</evidence>
<dbReference type="GO" id="GO:0005096">
    <property type="term" value="F:GTPase activator activity"/>
    <property type="evidence" value="ECO:0007669"/>
    <property type="project" value="TreeGrafter"/>
</dbReference>
<feature type="compositionally biased region" description="Polar residues" evidence="4">
    <location>
        <begin position="1165"/>
        <end position="1176"/>
    </location>
</feature>
<dbReference type="SUPFAM" id="SSF58038">
    <property type="entry name" value="SNARE fusion complex"/>
    <property type="match status" value="1"/>
</dbReference>
<dbReference type="GO" id="GO:0045159">
    <property type="term" value="F:myosin II binding"/>
    <property type="evidence" value="ECO:0007669"/>
    <property type="project" value="TreeGrafter"/>
</dbReference>
<feature type="compositionally biased region" description="Basic and acidic residues" evidence="4">
    <location>
        <begin position="1177"/>
        <end position="1187"/>
    </location>
</feature>
<dbReference type="STRING" id="133383.A0A1R0H0B8"/>
<evidence type="ECO:0000256" key="4">
    <source>
        <dbReference type="SAM" id="MobiDB-lite"/>
    </source>
</evidence>
<dbReference type="EMBL" id="LSSL01001404">
    <property type="protein sequence ID" value="OLY82582.1"/>
    <property type="molecule type" value="Genomic_DNA"/>
</dbReference>
<dbReference type="SUPFAM" id="SSF50978">
    <property type="entry name" value="WD40 repeat-like"/>
    <property type="match status" value="1"/>
</dbReference>
<dbReference type="GO" id="GO:0005737">
    <property type="term" value="C:cytoplasm"/>
    <property type="evidence" value="ECO:0007669"/>
    <property type="project" value="UniProtKB-SubCell"/>
</dbReference>
<evidence type="ECO:0000256" key="3">
    <source>
        <dbReference type="PROSITE-ProRule" id="PRU00290"/>
    </source>
</evidence>
<feature type="compositionally biased region" description="Basic and acidic residues" evidence="4">
    <location>
        <begin position="1149"/>
        <end position="1158"/>
    </location>
</feature>
<dbReference type="CDD" id="cd15873">
    <property type="entry name" value="R-SNARE_STXBP5_6"/>
    <property type="match status" value="1"/>
</dbReference>
<dbReference type="OrthoDB" id="5567565at2759"/>
<proteinExistence type="predicted"/>